<evidence type="ECO:0000256" key="1">
    <source>
        <dbReference type="SAM" id="SignalP"/>
    </source>
</evidence>
<dbReference type="Gene3D" id="3.10.450.50">
    <property type="match status" value="1"/>
</dbReference>
<dbReference type="AlphaFoldDB" id="A0A9X2JCN9"/>
<proteinExistence type="predicted"/>
<evidence type="ECO:0000259" key="2">
    <source>
        <dbReference type="Pfam" id="PF14534"/>
    </source>
</evidence>
<keyword evidence="1" id="KW-0732">Signal</keyword>
<sequence>MKKLIFFLLALVTMQANAQKLSSSIIKSLDGAEKAMFAATANGDSSAFRKICGADYFTINANGVAMNLEDAIQFVPRFKGSSVELSEQSQRIFGEIALRTGKAKFYFNGQQVAEALYTQGWIYRDSRWQFIHWQGTFTGMSLEGQGLKEPPKN</sequence>
<dbReference type="Proteomes" id="UP001155182">
    <property type="component" value="Unassembled WGS sequence"/>
</dbReference>
<protein>
    <submittedName>
        <fullName evidence="3">Nuclear transport factor 2 family protein</fullName>
    </submittedName>
</protein>
<dbReference type="InterPro" id="IPR032710">
    <property type="entry name" value="NTF2-like_dom_sf"/>
</dbReference>
<dbReference type="InterPro" id="IPR027843">
    <property type="entry name" value="DUF4440"/>
</dbReference>
<accession>A0A9X2JCN9</accession>
<gene>
    <name evidence="3" type="ORF">NF867_10390</name>
</gene>
<feature type="domain" description="DUF4440" evidence="2">
    <location>
        <begin position="31"/>
        <end position="129"/>
    </location>
</feature>
<evidence type="ECO:0000313" key="3">
    <source>
        <dbReference type="EMBL" id="MCO4293273.1"/>
    </source>
</evidence>
<dbReference type="RefSeq" id="WP_252587790.1">
    <property type="nucleotide sequence ID" value="NZ_JAMWYS010000035.1"/>
</dbReference>
<dbReference type="SUPFAM" id="SSF54427">
    <property type="entry name" value="NTF2-like"/>
    <property type="match status" value="1"/>
</dbReference>
<dbReference type="EMBL" id="JAMWYS010000035">
    <property type="protein sequence ID" value="MCO4293273.1"/>
    <property type="molecule type" value="Genomic_DNA"/>
</dbReference>
<dbReference type="Pfam" id="PF14534">
    <property type="entry name" value="DUF4440"/>
    <property type="match status" value="1"/>
</dbReference>
<evidence type="ECO:0000313" key="4">
    <source>
        <dbReference type="Proteomes" id="UP001155182"/>
    </source>
</evidence>
<feature type="chain" id="PRO_5040978648" evidence="1">
    <location>
        <begin position="19"/>
        <end position="153"/>
    </location>
</feature>
<keyword evidence="4" id="KW-1185">Reference proteome</keyword>
<name>A0A9X2JCN9_9SPHI</name>
<reference evidence="3" key="1">
    <citation type="submission" date="2022-06" db="EMBL/GenBank/DDBJ databases">
        <title>Solitalea sp. MAHUQ-68 isolated from rhizospheric soil.</title>
        <authorList>
            <person name="Huq M.A."/>
        </authorList>
    </citation>
    <scope>NUCLEOTIDE SEQUENCE</scope>
    <source>
        <strain evidence="3">MAHUQ-68</strain>
    </source>
</reference>
<organism evidence="3 4">
    <name type="scientific">Solitalea agri</name>
    <dbReference type="NCBI Taxonomy" id="2953739"/>
    <lineage>
        <taxon>Bacteria</taxon>
        <taxon>Pseudomonadati</taxon>
        <taxon>Bacteroidota</taxon>
        <taxon>Sphingobacteriia</taxon>
        <taxon>Sphingobacteriales</taxon>
        <taxon>Sphingobacteriaceae</taxon>
        <taxon>Solitalea</taxon>
    </lineage>
</organism>
<feature type="signal peptide" evidence="1">
    <location>
        <begin position="1"/>
        <end position="18"/>
    </location>
</feature>
<comment type="caution">
    <text evidence="3">The sequence shown here is derived from an EMBL/GenBank/DDBJ whole genome shotgun (WGS) entry which is preliminary data.</text>
</comment>